<dbReference type="SMART" id="SM00195">
    <property type="entry name" value="DSPc"/>
    <property type="match status" value="1"/>
</dbReference>
<evidence type="ECO:0000313" key="15">
    <source>
        <dbReference type="EMBL" id="KAG7558208.1"/>
    </source>
</evidence>
<dbReference type="GO" id="GO:0051321">
    <property type="term" value="P:meiotic cell cycle"/>
    <property type="evidence" value="ECO:0007669"/>
    <property type="project" value="UniProtKB-KW"/>
</dbReference>
<dbReference type="GO" id="GO:0004725">
    <property type="term" value="F:protein tyrosine phosphatase activity"/>
    <property type="evidence" value="ECO:0007669"/>
    <property type="project" value="UniProtKB-EC"/>
</dbReference>
<dbReference type="InterPro" id="IPR016130">
    <property type="entry name" value="Tyr_Pase_AS"/>
</dbReference>
<dbReference type="InterPro" id="IPR029021">
    <property type="entry name" value="Prot-tyrosine_phosphatase-like"/>
</dbReference>
<dbReference type="AlphaFoldDB" id="A0A8K0JLT4"/>
<evidence type="ECO:0000259" key="13">
    <source>
        <dbReference type="PROSITE" id="PS50054"/>
    </source>
</evidence>
<dbReference type="FunFam" id="3.90.190.10:FF:000038">
    <property type="entry name" value="Tyrosine-protein phosphatase CDC14"/>
    <property type="match status" value="1"/>
</dbReference>
<evidence type="ECO:0000256" key="2">
    <source>
        <dbReference type="ARBA" id="ARBA00004496"/>
    </source>
</evidence>
<keyword evidence="5" id="KW-0963">Cytoplasm</keyword>
<evidence type="ECO:0000256" key="3">
    <source>
        <dbReference type="ARBA" id="ARBA00007315"/>
    </source>
</evidence>
<evidence type="ECO:0000313" key="16">
    <source>
        <dbReference type="Proteomes" id="UP000812966"/>
    </source>
</evidence>
<dbReference type="EC" id="3.1.3.48" evidence="4"/>
<dbReference type="PROSITE" id="PS50056">
    <property type="entry name" value="TYR_PHOSPHATASE_2"/>
    <property type="match status" value="1"/>
</dbReference>
<feature type="domain" description="Tyrosine specific protein phosphatases" evidence="14">
    <location>
        <begin position="220"/>
        <end position="285"/>
    </location>
</feature>
<evidence type="ECO:0000256" key="5">
    <source>
        <dbReference type="ARBA" id="ARBA00022490"/>
    </source>
</evidence>
<keyword evidence="11" id="KW-0469">Meiosis</keyword>
<dbReference type="GO" id="GO:0000278">
    <property type="term" value="P:mitotic cell cycle"/>
    <property type="evidence" value="ECO:0007669"/>
    <property type="project" value="UniProtKB-ARBA"/>
</dbReference>
<evidence type="ECO:0000256" key="1">
    <source>
        <dbReference type="ARBA" id="ARBA00004123"/>
    </source>
</evidence>
<gene>
    <name evidence="15" type="ORF">FFLO_02861</name>
</gene>
<dbReference type="GO" id="GO:0007096">
    <property type="term" value="P:regulation of exit from mitosis"/>
    <property type="evidence" value="ECO:0007669"/>
    <property type="project" value="UniProtKB-ARBA"/>
</dbReference>
<evidence type="ECO:0000256" key="6">
    <source>
        <dbReference type="ARBA" id="ARBA00022553"/>
    </source>
</evidence>
<dbReference type="Gene3D" id="3.90.190.10">
    <property type="entry name" value="Protein tyrosine phosphatase superfamily"/>
    <property type="match status" value="2"/>
</dbReference>
<feature type="domain" description="Tyrosine-protein phosphatase" evidence="13">
    <location>
        <begin position="140"/>
        <end position="299"/>
    </location>
</feature>
<comment type="subcellular location">
    <subcellularLocation>
        <location evidence="2">Cytoplasm</location>
    </subcellularLocation>
    <subcellularLocation>
        <location evidence="1">Nucleus</location>
    </subcellularLocation>
</comment>
<organism evidence="15 16">
    <name type="scientific">Filobasidium floriforme</name>
    <dbReference type="NCBI Taxonomy" id="5210"/>
    <lineage>
        <taxon>Eukaryota</taxon>
        <taxon>Fungi</taxon>
        <taxon>Dikarya</taxon>
        <taxon>Basidiomycota</taxon>
        <taxon>Agaricomycotina</taxon>
        <taxon>Tremellomycetes</taxon>
        <taxon>Filobasidiales</taxon>
        <taxon>Filobasidiaceae</taxon>
        <taxon>Filobasidium</taxon>
    </lineage>
</organism>
<sequence>MFDVDDVFYYTSFAEDHGPFNIGLVARFHDLIQRMLVDARLKGHHLVLYSLEEPDRKSNGACLAAVQALLANKLEPYQLICQLSDFELKPFRDAARGRSEWSLSIQDILDGAHRAQQLGLVDLNKIMPDEYEKYEQVEYGDLNTIGPFVPFASPRETAKSPRLFHPRTQSVLTYFERSDVRAVVRLNDPLYDSGIFTNKGIGHFEMEFPDGSNPPLDLVRKFIRYADEIIKAGGKVAVHCKAGLGRSGVIVSAYLIYKYGFTGHEAIGLMRLIRPGMVVGPQQQWLVGNAGRFSRWVRLSWNITRLAC</sequence>
<evidence type="ECO:0000256" key="7">
    <source>
        <dbReference type="ARBA" id="ARBA00022618"/>
    </source>
</evidence>
<accession>A0A8K0JLT4</accession>
<keyword evidence="7" id="KW-0132">Cell division</keyword>
<protein>
    <recommendedName>
        <fullName evidence="4">protein-tyrosine-phosphatase</fullName>
        <ecNumber evidence="4">3.1.3.48</ecNumber>
    </recommendedName>
</protein>
<keyword evidence="8" id="KW-0498">Mitosis</keyword>
<dbReference type="InterPro" id="IPR000387">
    <property type="entry name" value="Tyr_Pase_dom"/>
</dbReference>
<dbReference type="Proteomes" id="UP000812966">
    <property type="component" value="Unassembled WGS sequence"/>
</dbReference>
<name>A0A8K0JLT4_9TREE</name>
<dbReference type="SUPFAM" id="SSF52799">
    <property type="entry name" value="(Phosphotyrosine protein) phosphatases II"/>
    <property type="match status" value="2"/>
</dbReference>
<dbReference type="PANTHER" id="PTHR23339">
    <property type="entry name" value="TYROSINE SPECIFIC PROTEIN PHOSPHATASE AND DUAL SPECIFICITY PROTEIN PHOSPHATASE"/>
    <property type="match status" value="1"/>
</dbReference>
<dbReference type="EMBL" id="JABELV010000048">
    <property type="protein sequence ID" value="KAG7558208.1"/>
    <property type="molecule type" value="Genomic_DNA"/>
</dbReference>
<dbReference type="GO" id="GO:0032954">
    <property type="term" value="P:regulation of cytokinetic process"/>
    <property type="evidence" value="ECO:0007669"/>
    <property type="project" value="UniProtKB-ARBA"/>
</dbReference>
<evidence type="ECO:0000256" key="8">
    <source>
        <dbReference type="ARBA" id="ARBA00022776"/>
    </source>
</evidence>
<proteinExistence type="inferred from homology"/>
<evidence type="ECO:0000256" key="11">
    <source>
        <dbReference type="ARBA" id="ARBA00023254"/>
    </source>
</evidence>
<evidence type="ECO:0000256" key="4">
    <source>
        <dbReference type="ARBA" id="ARBA00013064"/>
    </source>
</evidence>
<dbReference type="InterPro" id="IPR020422">
    <property type="entry name" value="TYR_PHOSPHATASE_DUAL_dom"/>
</dbReference>
<keyword evidence="12" id="KW-0131">Cell cycle</keyword>
<dbReference type="GO" id="GO:0051301">
    <property type="term" value="P:cell division"/>
    <property type="evidence" value="ECO:0007669"/>
    <property type="project" value="UniProtKB-KW"/>
</dbReference>
<evidence type="ECO:0000256" key="9">
    <source>
        <dbReference type="ARBA" id="ARBA00022801"/>
    </source>
</evidence>
<dbReference type="Pfam" id="PF14671">
    <property type="entry name" value="DSPn"/>
    <property type="match status" value="1"/>
</dbReference>
<evidence type="ECO:0000256" key="10">
    <source>
        <dbReference type="ARBA" id="ARBA00023242"/>
    </source>
</evidence>
<dbReference type="Pfam" id="PF22785">
    <property type="entry name" value="Tc-R-P"/>
    <property type="match status" value="1"/>
</dbReference>
<dbReference type="GO" id="GO:0005816">
    <property type="term" value="C:spindle pole body"/>
    <property type="evidence" value="ECO:0007669"/>
    <property type="project" value="UniProtKB-ARBA"/>
</dbReference>
<dbReference type="InterPro" id="IPR029260">
    <property type="entry name" value="DSPn"/>
</dbReference>
<comment type="caution">
    <text evidence="15">The sequence shown here is derived from an EMBL/GenBank/DDBJ whole genome shotgun (WGS) entry which is preliminary data.</text>
</comment>
<dbReference type="InterPro" id="IPR050561">
    <property type="entry name" value="PTP"/>
</dbReference>
<keyword evidence="16" id="KW-1185">Reference proteome</keyword>
<keyword evidence="6" id="KW-0597">Phosphoprotein</keyword>
<keyword evidence="9" id="KW-0378">Hydrolase</keyword>
<dbReference type="GO" id="GO:0033554">
    <property type="term" value="P:cellular response to stress"/>
    <property type="evidence" value="ECO:0007669"/>
    <property type="project" value="UniProtKB-ARBA"/>
</dbReference>
<dbReference type="PROSITE" id="PS00383">
    <property type="entry name" value="TYR_PHOSPHATASE_1"/>
    <property type="match status" value="1"/>
</dbReference>
<reference evidence="15" key="1">
    <citation type="submission" date="2020-04" db="EMBL/GenBank/DDBJ databases">
        <title>Analysis of mating type loci in Filobasidium floriforme.</title>
        <authorList>
            <person name="Nowrousian M."/>
        </authorList>
    </citation>
    <scope>NUCLEOTIDE SEQUENCE</scope>
    <source>
        <strain evidence="15">CBS 6242</strain>
    </source>
</reference>
<comment type="similarity">
    <text evidence="3">Belongs to the protein-tyrosine phosphatase family. Non-receptor class CDC14 subfamily.</text>
</comment>
<dbReference type="PROSITE" id="PS50054">
    <property type="entry name" value="TYR_PHOSPHATASE_DUAL"/>
    <property type="match status" value="1"/>
</dbReference>
<dbReference type="GO" id="GO:0005737">
    <property type="term" value="C:cytoplasm"/>
    <property type="evidence" value="ECO:0007669"/>
    <property type="project" value="UniProtKB-SubCell"/>
</dbReference>
<keyword evidence="10" id="KW-0539">Nucleus</keyword>
<dbReference type="GO" id="GO:0005730">
    <property type="term" value="C:nucleolus"/>
    <property type="evidence" value="ECO:0007669"/>
    <property type="project" value="UniProtKB-ARBA"/>
</dbReference>
<evidence type="ECO:0000256" key="12">
    <source>
        <dbReference type="ARBA" id="ARBA00023306"/>
    </source>
</evidence>
<evidence type="ECO:0000259" key="14">
    <source>
        <dbReference type="PROSITE" id="PS50056"/>
    </source>
</evidence>